<accession>A0A9N8JN61</accession>
<dbReference type="PANTHER" id="PTHR38797">
    <property type="entry name" value="NUCLEAR PORE COMPLEX PROTEIN NUP85-RELATED"/>
    <property type="match status" value="1"/>
</dbReference>
<gene>
    <name evidence="1" type="ORF">AWRI4619_LOCUS6046</name>
</gene>
<dbReference type="EMBL" id="CAIJEN010000008">
    <property type="protein sequence ID" value="CAD0089975.1"/>
    <property type="molecule type" value="Genomic_DNA"/>
</dbReference>
<organism evidence="1 2">
    <name type="scientific">Aureobasidium vineae</name>
    <dbReference type="NCBI Taxonomy" id="2773715"/>
    <lineage>
        <taxon>Eukaryota</taxon>
        <taxon>Fungi</taxon>
        <taxon>Dikarya</taxon>
        <taxon>Ascomycota</taxon>
        <taxon>Pezizomycotina</taxon>
        <taxon>Dothideomycetes</taxon>
        <taxon>Dothideomycetidae</taxon>
        <taxon>Dothideales</taxon>
        <taxon>Saccotheciaceae</taxon>
        <taxon>Aureobasidium</taxon>
    </lineage>
</organism>
<keyword evidence="2" id="KW-1185">Reference proteome</keyword>
<evidence type="ECO:0000313" key="2">
    <source>
        <dbReference type="Proteomes" id="UP000716446"/>
    </source>
</evidence>
<dbReference type="InterPro" id="IPR053204">
    <property type="entry name" value="Oxopyrrolidines_Biosynth-assoc"/>
</dbReference>
<comment type="caution">
    <text evidence="1">The sequence shown here is derived from an EMBL/GenBank/DDBJ whole genome shotgun (WGS) entry which is preliminary data.</text>
</comment>
<proteinExistence type="predicted"/>
<dbReference type="AlphaFoldDB" id="A0A9N8JN61"/>
<name>A0A9N8JN61_9PEZI</name>
<dbReference type="InterPro" id="IPR022085">
    <property type="entry name" value="OpdG"/>
</dbReference>
<protein>
    <submittedName>
        <fullName evidence="1">Uncharacterized protein</fullName>
    </submittedName>
</protein>
<dbReference type="Proteomes" id="UP000716446">
    <property type="component" value="Unassembled WGS sequence"/>
</dbReference>
<dbReference type="Pfam" id="PF12311">
    <property type="entry name" value="DUF3632"/>
    <property type="match status" value="1"/>
</dbReference>
<sequence length="284" mass="32534">MTDAWFENAIESDGIDGEGCRRSEAMTLKSYLRDEIAVNQASQQLAQPTENCAFPGDPLIYLWGVLQDAMVELPGSAAKIVPLLLEMQKRSDMQLRENQREGALSDRQWALWRDLPGFANLWYDMHWWYYSSHWRVELERFDKQETVANISRIATADALLAVYGILGERAKAEGLARLADSLEDESAVLRLEMPIVKEWLLNAGDMLFEMCKAESRHCLLGNSAELKQKSIGRTRRELWKGESGPSLARCQFWEQRLGHIEQDIGVEEKTRDAARVSLRVMEQR</sequence>
<reference evidence="1" key="1">
    <citation type="submission" date="2020-06" db="EMBL/GenBank/DDBJ databases">
        <authorList>
            <person name="Onetto C."/>
        </authorList>
    </citation>
    <scope>NUCLEOTIDE SEQUENCE</scope>
</reference>
<dbReference type="PANTHER" id="PTHR38797:SF4">
    <property type="entry name" value="NUCLEAR PORE COMPLEX PROTEIN NUP85"/>
    <property type="match status" value="1"/>
</dbReference>
<evidence type="ECO:0000313" key="1">
    <source>
        <dbReference type="EMBL" id="CAD0089975.1"/>
    </source>
</evidence>